<gene>
    <name evidence="7" type="ORF">EPH95_11740</name>
</gene>
<dbReference type="Pfam" id="PF03899">
    <property type="entry name" value="ATP-synt_I"/>
    <property type="match status" value="1"/>
</dbReference>
<dbReference type="AlphaFoldDB" id="A0A514LIU2"/>
<evidence type="ECO:0000313" key="8">
    <source>
        <dbReference type="Proteomes" id="UP000319756"/>
    </source>
</evidence>
<accession>A0A514LIU2</accession>
<protein>
    <recommendedName>
        <fullName evidence="9">ATP synthase subunit I</fullName>
    </recommendedName>
</protein>
<dbReference type="InterPro" id="IPR005598">
    <property type="entry name" value="ATP_synth_I"/>
</dbReference>
<feature type="transmembrane region" description="Helical" evidence="6">
    <location>
        <begin position="36"/>
        <end position="58"/>
    </location>
</feature>
<keyword evidence="2" id="KW-1003">Cell membrane</keyword>
<name>A0A514LIU2_9BACI</name>
<proteinExistence type="predicted"/>
<dbReference type="EMBL" id="CP035485">
    <property type="protein sequence ID" value="QDI91763.1"/>
    <property type="molecule type" value="Genomic_DNA"/>
</dbReference>
<evidence type="ECO:0000256" key="2">
    <source>
        <dbReference type="ARBA" id="ARBA00022475"/>
    </source>
</evidence>
<keyword evidence="3 6" id="KW-0812">Transmembrane</keyword>
<feature type="transmembrane region" description="Helical" evidence="6">
    <location>
        <begin position="12"/>
        <end position="30"/>
    </location>
</feature>
<dbReference type="GO" id="GO:0005886">
    <property type="term" value="C:plasma membrane"/>
    <property type="evidence" value="ECO:0007669"/>
    <property type="project" value="UniProtKB-SubCell"/>
</dbReference>
<dbReference type="KEGG" id="sale:EPH95_11740"/>
<evidence type="ECO:0000256" key="1">
    <source>
        <dbReference type="ARBA" id="ARBA00004651"/>
    </source>
</evidence>
<keyword evidence="4 6" id="KW-1133">Transmembrane helix</keyword>
<organism evidence="7 8">
    <name type="scientific">Salicibibacter halophilus</name>
    <dbReference type="NCBI Taxonomy" id="2502791"/>
    <lineage>
        <taxon>Bacteria</taxon>
        <taxon>Bacillati</taxon>
        <taxon>Bacillota</taxon>
        <taxon>Bacilli</taxon>
        <taxon>Bacillales</taxon>
        <taxon>Bacillaceae</taxon>
        <taxon>Salicibibacter</taxon>
    </lineage>
</organism>
<evidence type="ECO:0000256" key="3">
    <source>
        <dbReference type="ARBA" id="ARBA00022692"/>
    </source>
</evidence>
<sequence>MPLLRHRIKHYYWVVAIVFLISAVALFLSMYDSVVFSILIGITACLFSFTTIYLKALVIDRIATRKSPGIASYLVTVFGLVIRYGLIVLIVALALIFSDLFHLLAILAGYAVLYIYVMMDMFLQLQKER</sequence>
<dbReference type="OrthoDB" id="2968084at2"/>
<comment type="subcellular location">
    <subcellularLocation>
        <location evidence="1">Cell membrane</location>
        <topology evidence="1">Multi-pass membrane protein</topology>
    </subcellularLocation>
</comment>
<evidence type="ECO:0008006" key="9">
    <source>
        <dbReference type="Google" id="ProtNLM"/>
    </source>
</evidence>
<keyword evidence="8" id="KW-1185">Reference proteome</keyword>
<feature type="transmembrane region" description="Helical" evidence="6">
    <location>
        <begin position="103"/>
        <end position="123"/>
    </location>
</feature>
<feature type="transmembrane region" description="Helical" evidence="6">
    <location>
        <begin position="70"/>
        <end position="97"/>
    </location>
</feature>
<evidence type="ECO:0000313" key="7">
    <source>
        <dbReference type="EMBL" id="QDI91763.1"/>
    </source>
</evidence>
<dbReference type="RefSeq" id="WP_142090211.1">
    <property type="nucleotide sequence ID" value="NZ_CP035485.1"/>
</dbReference>
<dbReference type="Proteomes" id="UP000319756">
    <property type="component" value="Chromosome"/>
</dbReference>
<evidence type="ECO:0000256" key="6">
    <source>
        <dbReference type="SAM" id="Phobius"/>
    </source>
</evidence>
<reference evidence="8" key="1">
    <citation type="submission" date="2019-01" db="EMBL/GenBank/DDBJ databases">
        <title>Genomic analysis of Salicibibacter sp. NKC3-5.</title>
        <authorList>
            <person name="Oh Y.J."/>
        </authorList>
    </citation>
    <scope>NUCLEOTIDE SEQUENCE [LARGE SCALE GENOMIC DNA]</scope>
    <source>
        <strain evidence="8">NKC3-5</strain>
    </source>
</reference>
<evidence type="ECO:0000256" key="4">
    <source>
        <dbReference type="ARBA" id="ARBA00022989"/>
    </source>
</evidence>
<evidence type="ECO:0000256" key="5">
    <source>
        <dbReference type="ARBA" id="ARBA00023136"/>
    </source>
</evidence>
<keyword evidence="5 6" id="KW-0472">Membrane</keyword>